<name>A0A0E0RI55_ORYRU</name>
<feature type="region of interest" description="Disordered" evidence="3">
    <location>
        <begin position="102"/>
        <end position="134"/>
    </location>
</feature>
<dbReference type="AlphaFoldDB" id="A0A0E0RI55"/>
<dbReference type="Proteomes" id="UP000008022">
    <property type="component" value="Unassembled WGS sequence"/>
</dbReference>
<feature type="compositionally biased region" description="Basic and acidic residues" evidence="3">
    <location>
        <begin position="106"/>
        <end position="122"/>
    </location>
</feature>
<dbReference type="Pfam" id="PF10604">
    <property type="entry name" value="Polyketide_cyc2"/>
    <property type="match status" value="1"/>
</dbReference>
<evidence type="ECO:0000256" key="2">
    <source>
        <dbReference type="ARBA" id="ARBA00023242"/>
    </source>
</evidence>
<dbReference type="InterPro" id="IPR023393">
    <property type="entry name" value="START-like_dom_sf"/>
</dbReference>
<reference evidence="4" key="2">
    <citation type="submission" date="2015-06" db="UniProtKB">
        <authorList>
            <consortium name="EnsemblPlants"/>
        </authorList>
    </citation>
    <scope>IDENTIFICATION</scope>
</reference>
<proteinExistence type="predicted"/>
<evidence type="ECO:0000256" key="3">
    <source>
        <dbReference type="SAM" id="MobiDB-lite"/>
    </source>
</evidence>
<feature type="region of interest" description="Disordered" evidence="3">
    <location>
        <begin position="1"/>
        <end position="37"/>
    </location>
</feature>
<keyword evidence="2" id="KW-0539">Nucleus</keyword>
<evidence type="ECO:0000256" key="1">
    <source>
        <dbReference type="ARBA" id="ARBA00004123"/>
    </source>
</evidence>
<protein>
    <submittedName>
        <fullName evidence="4">Uncharacterized protein</fullName>
    </submittedName>
</protein>
<evidence type="ECO:0000313" key="4">
    <source>
        <dbReference type="EnsemblPlants" id="ORUFI12G15770.1"/>
    </source>
</evidence>
<dbReference type="OMA" id="EHAADAC"/>
<dbReference type="InterPro" id="IPR019587">
    <property type="entry name" value="Polyketide_cyclase/dehydratase"/>
</dbReference>
<comment type="subcellular location">
    <subcellularLocation>
        <location evidence="1">Nucleus</location>
    </subcellularLocation>
</comment>
<evidence type="ECO:0000313" key="5">
    <source>
        <dbReference type="Proteomes" id="UP000008022"/>
    </source>
</evidence>
<dbReference type="HOGENOM" id="CLU_089109_0_0_1"/>
<dbReference type="Gene3D" id="3.30.530.20">
    <property type="match status" value="1"/>
</dbReference>
<keyword evidence="5" id="KW-1185">Reference proteome</keyword>
<feature type="compositionally biased region" description="Basic and acidic residues" evidence="3">
    <location>
        <begin position="1"/>
        <end position="12"/>
    </location>
</feature>
<dbReference type="GO" id="GO:0005634">
    <property type="term" value="C:nucleus"/>
    <property type="evidence" value="ECO:0007669"/>
    <property type="project" value="UniProtKB-SubCell"/>
</dbReference>
<reference evidence="5" key="1">
    <citation type="submission" date="2013-06" db="EMBL/GenBank/DDBJ databases">
        <authorList>
            <person name="Zhao Q."/>
        </authorList>
    </citation>
    <scope>NUCLEOTIDE SEQUENCE</scope>
    <source>
        <strain evidence="5">cv. W1943</strain>
    </source>
</reference>
<dbReference type="Gramene" id="ORUFI12G15770.1">
    <property type="protein sequence ID" value="ORUFI12G15770.1"/>
    <property type="gene ID" value="ORUFI12G15770"/>
</dbReference>
<dbReference type="EnsemblPlants" id="ORUFI12G15770.1">
    <property type="protein sequence ID" value="ORUFI12G15770.1"/>
    <property type="gene ID" value="ORUFI12G15770"/>
</dbReference>
<dbReference type="InterPro" id="IPR053249">
    <property type="entry name" value="LFS"/>
</dbReference>
<dbReference type="PANTHER" id="PTHR33789:SF2">
    <property type="entry name" value="OS12G0529500 PROTEIN"/>
    <property type="match status" value="1"/>
</dbReference>
<accession>A0A0E0RI55</accession>
<dbReference type="STRING" id="4529.A0A0E0RI55"/>
<dbReference type="PANTHER" id="PTHR33789">
    <property type="entry name" value="LACHRYMATORY-FACTOR SYNTHASE"/>
    <property type="match status" value="1"/>
</dbReference>
<sequence>MALRCEKEEAVAHPRAMAAGGRRSTGKGPTGEEEGKKVTRVLEWEGCVVLPVPTATADEAWVLLSDFLAFHRWHPRVAKCRLASPSAAAALAMFETRRQGWRGRRRPEVDGEEGYHNREHSEGGVGDSGQREQQATRMAAATRNPHAACSSRPLDFYACYQAVLSHSHATTSKSEILLVGHLHVCSETECWEHAADACLVALLVRSDHGTPCGDGTPPDWAHEMLLEHDAARRFFRYEMNGNSMGFGVFFAMFRVVVVVPDAAAGDAPGCELR</sequence>
<organism evidence="4 5">
    <name type="scientific">Oryza rufipogon</name>
    <name type="common">Brownbeard rice</name>
    <name type="synonym">Asian wild rice</name>
    <dbReference type="NCBI Taxonomy" id="4529"/>
    <lineage>
        <taxon>Eukaryota</taxon>
        <taxon>Viridiplantae</taxon>
        <taxon>Streptophyta</taxon>
        <taxon>Embryophyta</taxon>
        <taxon>Tracheophyta</taxon>
        <taxon>Spermatophyta</taxon>
        <taxon>Magnoliopsida</taxon>
        <taxon>Liliopsida</taxon>
        <taxon>Poales</taxon>
        <taxon>Poaceae</taxon>
        <taxon>BOP clade</taxon>
        <taxon>Oryzoideae</taxon>
        <taxon>Oryzeae</taxon>
        <taxon>Oryzinae</taxon>
        <taxon>Oryza</taxon>
    </lineage>
</organism>